<dbReference type="InterPro" id="IPR012347">
    <property type="entry name" value="Ferritin-like"/>
</dbReference>
<dbReference type="KEGG" id="rti:DC20_21905"/>
<evidence type="ECO:0000313" key="2">
    <source>
        <dbReference type="EMBL" id="ALJ01706.1"/>
    </source>
</evidence>
<dbReference type="EMBL" id="CP012644">
    <property type="protein sequence ID" value="ALJ01706.1"/>
    <property type="molecule type" value="Genomic_DNA"/>
</dbReference>
<name>A0A0P0CPQ0_9BACT</name>
<dbReference type="PANTHER" id="PTHR38593">
    <property type="entry name" value="BLR2558 PROTEIN"/>
    <property type="match status" value="1"/>
</dbReference>
<sequence length="184" mass="20926">MKTLLILAEATLVIFMSASCNTHSKLNSNNHMNEEVTKTGGGDLSDQDKMFLEIAGSAGIMEVELGKMAVEKGTRREVVEYGGMMVKEHTEVNQKFRKLLERLDVEIPEGMNERNTQTVKEHAALSGKEFDERYVQTIVEDHKLATEMFKKALSVAKNENYKEFLSSMIPIVEMHYHMAQRLQK</sequence>
<dbReference type="PATRIC" id="fig|512763.3.peg.4828"/>
<dbReference type="PROSITE" id="PS51257">
    <property type="entry name" value="PROKAR_LIPOPROTEIN"/>
    <property type="match status" value="1"/>
</dbReference>
<protein>
    <recommendedName>
        <fullName evidence="1">DUF4142 domain-containing protein</fullName>
    </recommendedName>
</protein>
<dbReference type="Gene3D" id="1.20.1260.10">
    <property type="match status" value="1"/>
</dbReference>
<evidence type="ECO:0000259" key="1">
    <source>
        <dbReference type="Pfam" id="PF13628"/>
    </source>
</evidence>
<dbReference type="Proteomes" id="UP000061382">
    <property type="component" value="Plasmid 1"/>
</dbReference>
<keyword evidence="3" id="KW-1185">Reference proteome</keyword>
<feature type="domain" description="DUF4142" evidence="1">
    <location>
        <begin position="47"/>
        <end position="182"/>
    </location>
</feature>
<dbReference type="AlphaFoldDB" id="A0A0P0CPQ0"/>
<keyword evidence="2" id="KW-0614">Plasmid</keyword>
<dbReference type="Pfam" id="PF13628">
    <property type="entry name" value="DUF4142"/>
    <property type="match status" value="1"/>
</dbReference>
<dbReference type="InterPro" id="IPR025419">
    <property type="entry name" value="DUF4142"/>
</dbReference>
<dbReference type="PANTHER" id="PTHR38593:SF1">
    <property type="entry name" value="BLR2558 PROTEIN"/>
    <property type="match status" value="1"/>
</dbReference>
<proteinExistence type="predicted"/>
<gene>
    <name evidence="2" type="ORF">DC20_21905</name>
</gene>
<dbReference type="OrthoDB" id="883203at2"/>
<evidence type="ECO:0000313" key="3">
    <source>
        <dbReference type="Proteomes" id="UP000061382"/>
    </source>
</evidence>
<geneLocation type="plasmid" evidence="2 3">
    <name>1</name>
</geneLocation>
<reference evidence="2 3" key="1">
    <citation type="submission" date="2015-08" db="EMBL/GenBank/DDBJ databases">
        <title>Complete genome sequence of Rufibacter tibetensis strain 1351t, a radiation-resistant bacterium from tibet plateau.</title>
        <authorList>
            <person name="Dai J."/>
        </authorList>
    </citation>
    <scope>NUCLEOTIDE SEQUENCE [LARGE SCALE GENOMIC DNA]</scope>
    <source>
        <strain evidence="2 3">1351</strain>
        <plasmid evidence="2 3">1</plasmid>
    </source>
</reference>
<organism evidence="2 3">
    <name type="scientific">Rufibacter tibetensis</name>
    <dbReference type="NCBI Taxonomy" id="512763"/>
    <lineage>
        <taxon>Bacteria</taxon>
        <taxon>Pseudomonadati</taxon>
        <taxon>Bacteroidota</taxon>
        <taxon>Cytophagia</taxon>
        <taxon>Cytophagales</taxon>
        <taxon>Hymenobacteraceae</taxon>
        <taxon>Rufibacter</taxon>
    </lineage>
</organism>
<accession>A0A0P0CPQ0</accession>